<proteinExistence type="inferred from homology"/>
<keyword evidence="1 5" id="KW-0963">Cytoplasm</keyword>
<dbReference type="InterPro" id="IPR003699">
    <property type="entry name" value="QueA"/>
</dbReference>
<dbReference type="Pfam" id="PF02547">
    <property type="entry name" value="Queuosine_synth"/>
    <property type="match status" value="1"/>
</dbReference>
<sequence>MTGWLQGGPDPATRPRVHTSDFDFCLPEALIAQEPARPRDMARLLVLRDGAIADHRMLDLPDLLEPGDVLVVNDTQVIPARLTARRGEARVGLLLNRNEGGGIWHALVRNARRLHAEDIIAIEGAENCTARVLEAPEDGAVRLDFGPDQGALARALEVAGEIPLPPYIPRPDGPRPEDATDYQTIFARTPGAVAAPTASLHFSERLLAALDARGVTRATVTLHVGAGTFLPMRAEDPREHRIHAEWGEITEAAAATINAAKRVIAVGTTALRLLESAAREDGTVAPFRGLTDIFILPGFRFRVTDGLVTNFHLPKSTLFMLVCAFAGTEAVKSAYAHAIAEGYRFYSYGDGSLMWRA</sequence>
<dbReference type="SUPFAM" id="SSF111337">
    <property type="entry name" value="QueA-like"/>
    <property type="match status" value="1"/>
</dbReference>
<comment type="function">
    <text evidence="5">Transfers and isomerizes the ribose moiety from AdoMet to the 7-aminomethyl group of 7-deazaguanine (preQ1-tRNA) to give epoxyqueuosine (oQ-tRNA).</text>
</comment>
<dbReference type="Gene3D" id="2.40.10.240">
    <property type="entry name" value="QueA-like"/>
    <property type="match status" value="1"/>
</dbReference>
<keyword evidence="2 5" id="KW-0808">Transferase</keyword>
<dbReference type="NCBIfam" id="TIGR00113">
    <property type="entry name" value="queA"/>
    <property type="match status" value="1"/>
</dbReference>
<keyword evidence="6" id="KW-0413">Isomerase</keyword>
<comment type="subcellular location">
    <subcellularLocation>
        <location evidence="5">Cytoplasm</location>
    </subcellularLocation>
</comment>
<comment type="pathway">
    <text evidence="5">tRNA modification; tRNA-queuosine biosynthesis.</text>
</comment>
<accession>A0A2W7I653</accession>
<name>A0A2W7I653_9PROT</name>
<dbReference type="InterPro" id="IPR042118">
    <property type="entry name" value="QueA_dom1"/>
</dbReference>
<comment type="subunit">
    <text evidence="5">Monomer.</text>
</comment>
<evidence type="ECO:0000256" key="5">
    <source>
        <dbReference type="HAMAP-Rule" id="MF_00113"/>
    </source>
</evidence>
<comment type="caution">
    <text evidence="6">The sequence shown here is derived from an EMBL/GenBank/DDBJ whole genome shotgun (WGS) entry which is preliminary data.</text>
</comment>
<keyword evidence="7" id="KW-1185">Reference proteome</keyword>
<dbReference type="AlphaFoldDB" id="A0A2W7I653"/>
<dbReference type="RefSeq" id="WP_111399328.1">
    <property type="nucleotide sequence ID" value="NZ_QKYU01000019.1"/>
</dbReference>
<dbReference type="Gene3D" id="3.40.1780.10">
    <property type="entry name" value="QueA-like"/>
    <property type="match status" value="1"/>
</dbReference>
<dbReference type="GO" id="GO:0008616">
    <property type="term" value="P:tRNA queuosine(34) biosynthetic process"/>
    <property type="evidence" value="ECO:0007669"/>
    <property type="project" value="UniProtKB-UniRule"/>
</dbReference>
<evidence type="ECO:0000256" key="2">
    <source>
        <dbReference type="ARBA" id="ARBA00022679"/>
    </source>
</evidence>
<dbReference type="InterPro" id="IPR042119">
    <property type="entry name" value="QueA_dom2"/>
</dbReference>
<evidence type="ECO:0000313" key="6">
    <source>
        <dbReference type="EMBL" id="PZW42144.1"/>
    </source>
</evidence>
<evidence type="ECO:0000313" key="7">
    <source>
        <dbReference type="Proteomes" id="UP000249688"/>
    </source>
</evidence>
<comment type="catalytic activity">
    <reaction evidence="5">
        <text>7-aminomethyl-7-carbaguanosine(34) in tRNA + S-adenosyl-L-methionine = epoxyqueuosine(34) in tRNA + adenine + L-methionine + 2 H(+)</text>
        <dbReference type="Rhea" id="RHEA:32155"/>
        <dbReference type="Rhea" id="RHEA-COMP:10342"/>
        <dbReference type="Rhea" id="RHEA-COMP:18582"/>
        <dbReference type="ChEBI" id="CHEBI:15378"/>
        <dbReference type="ChEBI" id="CHEBI:16708"/>
        <dbReference type="ChEBI" id="CHEBI:57844"/>
        <dbReference type="ChEBI" id="CHEBI:59789"/>
        <dbReference type="ChEBI" id="CHEBI:82833"/>
        <dbReference type="ChEBI" id="CHEBI:194443"/>
        <dbReference type="EC" id="2.4.99.17"/>
    </reaction>
</comment>
<comment type="similarity">
    <text evidence="5">Belongs to the QueA family.</text>
</comment>
<dbReference type="OrthoDB" id="9805933at2"/>
<dbReference type="PANTHER" id="PTHR30307:SF0">
    <property type="entry name" value="S-ADENOSYLMETHIONINE:TRNA RIBOSYLTRANSFERASE-ISOMERASE"/>
    <property type="match status" value="1"/>
</dbReference>
<dbReference type="InterPro" id="IPR036100">
    <property type="entry name" value="QueA_sf"/>
</dbReference>
<dbReference type="EC" id="2.4.99.17" evidence="5"/>
<organism evidence="6 7">
    <name type="scientific">Humitalea rosea</name>
    <dbReference type="NCBI Taxonomy" id="990373"/>
    <lineage>
        <taxon>Bacteria</taxon>
        <taxon>Pseudomonadati</taxon>
        <taxon>Pseudomonadota</taxon>
        <taxon>Alphaproteobacteria</taxon>
        <taxon>Acetobacterales</taxon>
        <taxon>Roseomonadaceae</taxon>
        <taxon>Humitalea</taxon>
    </lineage>
</organism>
<keyword evidence="4 5" id="KW-0671">Queuosine biosynthesis</keyword>
<dbReference type="HAMAP" id="MF_00113">
    <property type="entry name" value="QueA"/>
    <property type="match status" value="1"/>
</dbReference>
<keyword evidence="3 5" id="KW-0949">S-adenosyl-L-methionine</keyword>
<reference evidence="6 7" key="1">
    <citation type="submission" date="2018-06" db="EMBL/GenBank/DDBJ databases">
        <title>Genomic Encyclopedia of Archaeal and Bacterial Type Strains, Phase II (KMG-II): from individual species to whole genera.</title>
        <authorList>
            <person name="Goeker M."/>
        </authorList>
    </citation>
    <scope>NUCLEOTIDE SEQUENCE [LARGE SCALE GENOMIC DNA]</scope>
    <source>
        <strain evidence="6 7">DSM 24525</strain>
    </source>
</reference>
<dbReference type="NCBIfam" id="NF001140">
    <property type="entry name" value="PRK00147.1"/>
    <property type="match status" value="1"/>
</dbReference>
<dbReference type="GO" id="GO:0005737">
    <property type="term" value="C:cytoplasm"/>
    <property type="evidence" value="ECO:0007669"/>
    <property type="project" value="UniProtKB-SubCell"/>
</dbReference>
<evidence type="ECO:0000256" key="4">
    <source>
        <dbReference type="ARBA" id="ARBA00022785"/>
    </source>
</evidence>
<dbReference type="UniPathway" id="UPA00392"/>
<dbReference type="GO" id="GO:0051075">
    <property type="term" value="F:S-adenosylmethionine:tRNA ribosyltransferase-isomerase activity"/>
    <property type="evidence" value="ECO:0007669"/>
    <property type="project" value="UniProtKB-EC"/>
</dbReference>
<dbReference type="PANTHER" id="PTHR30307">
    <property type="entry name" value="S-ADENOSYLMETHIONINE:TRNA RIBOSYLTRANSFERASE-ISOMERASE"/>
    <property type="match status" value="1"/>
</dbReference>
<protein>
    <recommendedName>
        <fullName evidence="5">S-adenosylmethionine:tRNA ribosyltransferase-isomerase</fullName>
        <ecNumber evidence="5">2.4.99.17</ecNumber>
    </recommendedName>
    <alternativeName>
        <fullName evidence="5">Queuosine biosynthesis protein QueA</fullName>
    </alternativeName>
</protein>
<dbReference type="Proteomes" id="UP000249688">
    <property type="component" value="Unassembled WGS sequence"/>
</dbReference>
<evidence type="ECO:0000256" key="3">
    <source>
        <dbReference type="ARBA" id="ARBA00022691"/>
    </source>
</evidence>
<evidence type="ECO:0000256" key="1">
    <source>
        <dbReference type="ARBA" id="ARBA00022490"/>
    </source>
</evidence>
<gene>
    <name evidence="5" type="primary">queA</name>
    <name evidence="6" type="ORF">C8P66_11936</name>
</gene>
<dbReference type="EMBL" id="QKYU01000019">
    <property type="protein sequence ID" value="PZW42144.1"/>
    <property type="molecule type" value="Genomic_DNA"/>
</dbReference>